<dbReference type="InterPro" id="IPR036225">
    <property type="entry name" value="SRP/SRP_N"/>
</dbReference>
<keyword evidence="2 10" id="KW-0963">Cytoplasm</keyword>
<dbReference type="Proteomes" id="UP000070163">
    <property type="component" value="Unassembled WGS sequence"/>
</dbReference>
<dbReference type="Pfam" id="PF00448">
    <property type="entry name" value="SRP54"/>
    <property type="match status" value="1"/>
</dbReference>
<comment type="subcellular location">
    <subcellularLocation>
        <location evidence="10">Cytoplasm</location>
    </subcellularLocation>
    <text evidence="10">The SRP-RNC complex is targeted to the cytoplasmic membrane.</text>
</comment>
<keyword evidence="7 10" id="KW-0733">Signal recognition particle</keyword>
<evidence type="ECO:0000256" key="5">
    <source>
        <dbReference type="ARBA" id="ARBA00022884"/>
    </source>
</evidence>
<dbReference type="InterPro" id="IPR027417">
    <property type="entry name" value="P-loop_NTPase"/>
</dbReference>
<dbReference type="GO" id="GO:0048500">
    <property type="term" value="C:signal recognition particle"/>
    <property type="evidence" value="ECO:0007669"/>
    <property type="project" value="UniProtKB-UniRule"/>
</dbReference>
<feature type="binding site" evidence="10">
    <location>
        <begin position="107"/>
        <end position="114"/>
    </location>
    <ligand>
        <name>GTP</name>
        <dbReference type="ChEBI" id="CHEBI:37565"/>
    </ligand>
</feature>
<dbReference type="InterPro" id="IPR022941">
    <property type="entry name" value="SRP54"/>
</dbReference>
<accession>A0A133UBP1</accession>
<evidence type="ECO:0000313" key="14">
    <source>
        <dbReference type="Proteomes" id="UP000070163"/>
    </source>
</evidence>
<evidence type="ECO:0000256" key="9">
    <source>
        <dbReference type="ARBA" id="ARBA00064051"/>
    </source>
</evidence>
<evidence type="ECO:0000256" key="1">
    <source>
        <dbReference type="ARBA" id="ARBA00005450"/>
    </source>
</evidence>
<dbReference type="InterPro" id="IPR013822">
    <property type="entry name" value="Signal_recog_particl_SRP54_hlx"/>
</dbReference>
<dbReference type="SMART" id="SM00962">
    <property type="entry name" value="SRP54"/>
    <property type="match status" value="1"/>
</dbReference>
<evidence type="ECO:0000256" key="7">
    <source>
        <dbReference type="ARBA" id="ARBA00023135"/>
    </source>
</evidence>
<dbReference type="GO" id="GO:0005525">
    <property type="term" value="F:GTP binding"/>
    <property type="evidence" value="ECO:0007669"/>
    <property type="project" value="UniProtKB-UniRule"/>
</dbReference>
<organism evidence="13 14">
    <name type="scientific">candidate division MSBL1 archaeon SCGC-AAA259A05</name>
    <dbReference type="NCBI Taxonomy" id="1698259"/>
    <lineage>
        <taxon>Archaea</taxon>
        <taxon>Methanobacteriati</taxon>
        <taxon>Methanobacteriota</taxon>
        <taxon>candidate division MSBL1</taxon>
    </lineage>
</organism>
<protein>
    <recommendedName>
        <fullName evidence="10">Signal recognition particle 54 kDa protein</fullName>
        <shortName evidence="10">SRP54</shortName>
        <ecNumber evidence="10">3.6.5.4</ecNumber>
    </recommendedName>
</protein>
<dbReference type="AlphaFoldDB" id="A0A133UBP1"/>
<dbReference type="Pfam" id="PF02881">
    <property type="entry name" value="SRP54_N"/>
    <property type="match status" value="1"/>
</dbReference>
<dbReference type="PANTHER" id="PTHR11564">
    <property type="entry name" value="SIGNAL RECOGNITION PARTICLE 54K PROTEIN SRP54"/>
    <property type="match status" value="1"/>
</dbReference>
<dbReference type="SUPFAM" id="SSF47446">
    <property type="entry name" value="Signal peptide-binding domain"/>
    <property type="match status" value="1"/>
</dbReference>
<sequence length="452" mass="50609">MVLEKLGKSLHSALQKITRSGHVNKKTVKSLVKDIQKGLLQADVNVQMVLDLTKRIEERALEEEVPSGVSRKEHIITIVYEEISSFLGEKTELNLEENEPTKVLMIGLQGSGKTTSTAKLASYYKKRGYNPALVCADTYRPKAYEQLKQLAEEIEVPVFGNPDGKEPIKISKEGVRQFENDSKDVILIDTAGRHQEEEALMEEMKEISQEIGPDEVILVIDGTLGQQAESQASAFKETTDIGSILVTKLDGTAKGGGALSAVTATGAPINFIGTGEKIEDLEPFRPERFVSRLLGMGDIETLLEKIEETTEPEEIEREKMQKIMKGKLTLRDFYEQLERVSDMGSLEKILQMIPGIGMSIPEEEVKVGKEKLNQFKLIMQSMTEEELDDPQILKDSRIERIAKGSNTSKKEVKELLEQYQKMKKMIKSISRGRPPKAGSLRKFFKQVPKDIG</sequence>
<dbReference type="Gene3D" id="1.10.260.30">
    <property type="entry name" value="Signal recognition particle, SRP54 subunit, M-domain"/>
    <property type="match status" value="1"/>
</dbReference>
<evidence type="ECO:0000256" key="2">
    <source>
        <dbReference type="ARBA" id="ARBA00022490"/>
    </source>
</evidence>
<name>A0A133UBP1_9EURY</name>
<evidence type="ECO:0000256" key="4">
    <source>
        <dbReference type="ARBA" id="ARBA00022801"/>
    </source>
</evidence>
<comment type="similarity">
    <text evidence="1 10">Belongs to the GTP-binding SRP family. SRP54 subfamily.</text>
</comment>
<comment type="catalytic activity">
    <reaction evidence="10">
        <text>GTP + H2O = GDP + phosphate + H(+)</text>
        <dbReference type="Rhea" id="RHEA:19669"/>
        <dbReference type="ChEBI" id="CHEBI:15377"/>
        <dbReference type="ChEBI" id="CHEBI:15378"/>
        <dbReference type="ChEBI" id="CHEBI:37565"/>
        <dbReference type="ChEBI" id="CHEBI:43474"/>
        <dbReference type="ChEBI" id="CHEBI:58189"/>
        <dbReference type="EC" id="3.6.5.4"/>
    </reaction>
</comment>
<evidence type="ECO:0000313" key="13">
    <source>
        <dbReference type="EMBL" id="KXA91608.1"/>
    </source>
</evidence>
<evidence type="ECO:0000256" key="3">
    <source>
        <dbReference type="ARBA" id="ARBA00022741"/>
    </source>
</evidence>
<dbReference type="Pfam" id="PF02978">
    <property type="entry name" value="SRP_SPB"/>
    <property type="match status" value="1"/>
</dbReference>
<dbReference type="PATRIC" id="fig|1698259.3.peg.796"/>
<comment type="domain">
    <text evidence="10">Composed of three domains: the N-terminal N domain, which is responsible for interactions with the ribosome, the central G domain, which binds GTP, and the C-terminal M domain, which binds the RNA and the signal sequence of the RNC.</text>
</comment>
<evidence type="ECO:0000256" key="6">
    <source>
        <dbReference type="ARBA" id="ARBA00023134"/>
    </source>
</evidence>
<evidence type="ECO:0000259" key="12">
    <source>
        <dbReference type="PROSITE" id="PS00300"/>
    </source>
</evidence>
<evidence type="ECO:0000256" key="10">
    <source>
        <dbReference type="HAMAP-Rule" id="MF_00306"/>
    </source>
</evidence>
<keyword evidence="3 10" id="KW-0547">Nucleotide-binding</keyword>
<dbReference type="CDD" id="cd17875">
    <property type="entry name" value="SRP54_G"/>
    <property type="match status" value="1"/>
</dbReference>
<dbReference type="InterPro" id="IPR000897">
    <property type="entry name" value="SRP54_GTPase_dom"/>
</dbReference>
<dbReference type="InterPro" id="IPR036891">
    <property type="entry name" value="Signal_recog_part_SRP54_M_sf"/>
</dbReference>
<feature type="binding site" evidence="10">
    <location>
        <begin position="189"/>
        <end position="193"/>
    </location>
    <ligand>
        <name>GTP</name>
        <dbReference type="ChEBI" id="CHEBI:37565"/>
    </ligand>
</feature>
<dbReference type="GO" id="GO:0006614">
    <property type="term" value="P:SRP-dependent cotranslational protein targeting to membrane"/>
    <property type="evidence" value="ECO:0007669"/>
    <property type="project" value="InterPro"/>
</dbReference>
<feature type="binding site" evidence="10">
    <location>
        <begin position="247"/>
        <end position="250"/>
    </location>
    <ligand>
        <name>GTP</name>
        <dbReference type="ChEBI" id="CHEBI:37565"/>
    </ligand>
</feature>
<dbReference type="GO" id="GO:0003924">
    <property type="term" value="F:GTPase activity"/>
    <property type="evidence" value="ECO:0007669"/>
    <property type="project" value="UniProtKB-UniRule"/>
</dbReference>
<feature type="domain" description="SRP54-type proteins GTP-binding" evidence="12">
    <location>
        <begin position="268"/>
        <end position="281"/>
    </location>
</feature>
<keyword evidence="4 10" id="KW-0378">Hydrolase</keyword>
<dbReference type="GO" id="GO:0008312">
    <property type="term" value="F:7S RNA binding"/>
    <property type="evidence" value="ECO:0007669"/>
    <property type="project" value="UniProtKB-UniRule"/>
</dbReference>
<dbReference type="SUPFAM" id="SSF52540">
    <property type="entry name" value="P-loop containing nucleoside triphosphate hydrolases"/>
    <property type="match status" value="1"/>
</dbReference>
<reference evidence="13 14" key="1">
    <citation type="journal article" date="2016" name="Sci. Rep.">
        <title>Metabolic traits of an uncultured archaeal lineage -MSBL1- from brine pools of the Red Sea.</title>
        <authorList>
            <person name="Mwirichia R."/>
            <person name="Alam I."/>
            <person name="Rashid M."/>
            <person name="Vinu M."/>
            <person name="Ba-Alawi W."/>
            <person name="Anthony Kamau A."/>
            <person name="Kamanda Ngugi D."/>
            <person name="Goker M."/>
            <person name="Klenk H.P."/>
            <person name="Bajic V."/>
            <person name="Stingl U."/>
        </authorList>
    </citation>
    <scope>NUCLEOTIDE SEQUENCE [LARGE SCALE GENOMIC DNA]</scope>
    <source>
        <strain evidence="13">SCGC-AAA259A05</strain>
    </source>
</reference>
<feature type="region of interest" description="Disordered" evidence="11">
    <location>
        <begin position="428"/>
        <end position="452"/>
    </location>
</feature>
<keyword evidence="6 10" id="KW-0342">GTP-binding</keyword>
<dbReference type="FunFam" id="3.40.50.300:FF:000022">
    <property type="entry name" value="Signal recognition particle 54 kDa subunit"/>
    <property type="match status" value="1"/>
</dbReference>
<dbReference type="Gene3D" id="3.40.50.300">
    <property type="entry name" value="P-loop containing nucleotide triphosphate hydrolases"/>
    <property type="match status" value="1"/>
</dbReference>
<comment type="function">
    <text evidence="10">Involved in targeting and insertion of nascent membrane proteins into the cytoplasmic membrane. Binds to the hydrophobic signal sequence of the ribosome-nascent chain (RNC) as it emerges from the ribosomes. The SRP-RNC complex is then targeted to the cytoplasmic membrane where it interacts with the SRP receptor FtsY.</text>
</comment>
<dbReference type="PROSITE" id="PS00300">
    <property type="entry name" value="SRP54"/>
    <property type="match status" value="1"/>
</dbReference>
<dbReference type="PANTHER" id="PTHR11564:SF5">
    <property type="entry name" value="SIGNAL RECOGNITION PARTICLE SUBUNIT SRP54"/>
    <property type="match status" value="1"/>
</dbReference>
<dbReference type="InterPro" id="IPR004125">
    <property type="entry name" value="Signal_recog_particle_SRP54_M"/>
</dbReference>
<keyword evidence="8 10" id="KW-0687">Ribonucleoprotein</keyword>
<evidence type="ECO:0000256" key="11">
    <source>
        <dbReference type="SAM" id="MobiDB-lite"/>
    </source>
</evidence>
<dbReference type="Gene3D" id="1.20.120.140">
    <property type="entry name" value="Signal recognition particle SRP54, nucleotide-binding domain"/>
    <property type="match status" value="1"/>
</dbReference>
<evidence type="ECO:0000256" key="8">
    <source>
        <dbReference type="ARBA" id="ARBA00023274"/>
    </source>
</evidence>
<comment type="subunit">
    <text evidence="9 10">Part of the signal recognition particle protein translocation system, which is composed of SRP and FtsY. Archaeal SRP consists of a 7S RNA molecule of 300 nucleotides and two protein subunits: SRP54 and SRP19.</text>
</comment>
<dbReference type="SUPFAM" id="SSF47364">
    <property type="entry name" value="Domain of the SRP/SRP receptor G-proteins"/>
    <property type="match status" value="1"/>
</dbReference>
<comment type="caution">
    <text evidence="13">The sequence shown here is derived from an EMBL/GenBank/DDBJ whole genome shotgun (WGS) entry which is preliminary data.</text>
</comment>
<dbReference type="EC" id="3.6.5.4" evidence="10"/>
<proteinExistence type="inferred from homology"/>
<dbReference type="InterPro" id="IPR042101">
    <property type="entry name" value="SRP54_N_sf"/>
</dbReference>
<dbReference type="InterPro" id="IPR003593">
    <property type="entry name" value="AAA+_ATPase"/>
</dbReference>
<dbReference type="SMART" id="SM00963">
    <property type="entry name" value="SRP54_N"/>
    <property type="match status" value="1"/>
</dbReference>
<keyword evidence="14" id="KW-1185">Reference proteome</keyword>
<gene>
    <name evidence="10" type="primary">srp54</name>
    <name evidence="13" type="ORF">AKJ57_00545</name>
</gene>
<dbReference type="EMBL" id="LHXJ01000004">
    <property type="protein sequence ID" value="KXA91608.1"/>
    <property type="molecule type" value="Genomic_DNA"/>
</dbReference>
<dbReference type="SMART" id="SM00382">
    <property type="entry name" value="AAA"/>
    <property type="match status" value="1"/>
</dbReference>
<keyword evidence="5 10" id="KW-0694">RNA-binding</keyword>
<dbReference type="HAMAP" id="MF_00306">
    <property type="entry name" value="SRP54"/>
    <property type="match status" value="1"/>
</dbReference>